<sequence length="41" mass="4718">MDLEKTQNSSGKFELTAFSFWLKRGSIFGFSSEKDLRRGES</sequence>
<accession>A0A3E2BJZ1</accession>
<protein>
    <submittedName>
        <fullName evidence="1">Uncharacterized protein</fullName>
    </submittedName>
</protein>
<dbReference type="Proteomes" id="UP000257323">
    <property type="component" value="Unassembled WGS sequence"/>
</dbReference>
<proteinExistence type="predicted"/>
<dbReference type="AlphaFoldDB" id="A0A3E2BJZ1"/>
<reference evidence="1 2" key="1">
    <citation type="submission" date="2018-08" db="EMBL/GenBank/DDBJ databases">
        <title>Genome analysis of the thermophilic bacterium of the candidate phylum Aminicenantes from deep subsurface aquifer revealed its physiology and ecological role.</title>
        <authorList>
            <person name="Kadnikov V.V."/>
            <person name="Mardanov A.V."/>
            <person name="Beletsky A.V."/>
            <person name="Karnachuk O.V."/>
            <person name="Ravin N.V."/>
        </authorList>
    </citation>
    <scope>NUCLEOTIDE SEQUENCE [LARGE SCALE GENOMIC DNA]</scope>
    <source>
        <strain evidence="1">BY38</strain>
    </source>
</reference>
<evidence type="ECO:0000313" key="2">
    <source>
        <dbReference type="Proteomes" id="UP000257323"/>
    </source>
</evidence>
<organism evidence="1 2">
    <name type="scientific">Candidatus Saccharicenans subterraneus</name>
    <dbReference type="NCBI Taxonomy" id="2508984"/>
    <lineage>
        <taxon>Bacteria</taxon>
        <taxon>Candidatus Aminicenantota</taxon>
        <taxon>Candidatus Aminicenantia</taxon>
        <taxon>Candidatus Aminicenantales</taxon>
        <taxon>Candidatus Saccharicenantaceae</taxon>
        <taxon>Candidatus Saccharicenans</taxon>
    </lineage>
</organism>
<gene>
    <name evidence="1" type="ORF">OP8BY_1446</name>
</gene>
<evidence type="ECO:0000313" key="1">
    <source>
        <dbReference type="EMBL" id="RFT14936.1"/>
    </source>
</evidence>
<comment type="caution">
    <text evidence="1">The sequence shown here is derived from an EMBL/GenBank/DDBJ whole genome shotgun (WGS) entry which is preliminary data.</text>
</comment>
<dbReference type="EMBL" id="QUAH01000016">
    <property type="protein sequence ID" value="RFT14936.1"/>
    <property type="molecule type" value="Genomic_DNA"/>
</dbReference>
<name>A0A3E2BJZ1_9BACT</name>